<sequence>RAAKKEAQAKIDEEWKRIKIIHEEAVKVWKAECDKLASDRVPKKNWPKGPTRPRKPKLPATLDDIVDEDDGEEDEEDDE</sequence>
<name>A0A067SYE1_GALM3</name>
<feature type="compositionally biased region" description="Acidic residues" evidence="1">
    <location>
        <begin position="64"/>
        <end position="79"/>
    </location>
</feature>
<reference evidence="3" key="1">
    <citation type="journal article" date="2014" name="Proc. Natl. Acad. Sci. U.S.A.">
        <title>Extensive sampling of basidiomycete genomes demonstrates inadequacy of the white-rot/brown-rot paradigm for wood decay fungi.</title>
        <authorList>
            <person name="Riley R."/>
            <person name="Salamov A.A."/>
            <person name="Brown D.W."/>
            <person name="Nagy L.G."/>
            <person name="Floudas D."/>
            <person name="Held B.W."/>
            <person name="Levasseur A."/>
            <person name="Lombard V."/>
            <person name="Morin E."/>
            <person name="Otillar R."/>
            <person name="Lindquist E.A."/>
            <person name="Sun H."/>
            <person name="LaButti K.M."/>
            <person name="Schmutz J."/>
            <person name="Jabbour D."/>
            <person name="Luo H."/>
            <person name="Baker S.E."/>
            <person name="Pisabarro A.G."/>
            <person name="Walton J.D."/>
            <person name="Blanchette R.A."/>
            <person name="Henrissat B."/>
            <person name="Martin F."/>
            <person name="Cullen D."/>
            <person name="Hibbett D.S."/>
            <person name="Grigoriev I.V."/>
        </authorList>
    </citation>
    <scope>NUCLEOTIDE SEQUENCE [LARGE SCALE GENOMIC DNA]</scope>
    <source>
        <strain evidence="3">CBS 339.88</strain>
    </source>
</reference>
<dbReference type="AlphaFoldDB" id="A0A067SYE1"/>
<dbReference type="EMBL" id="KL142380">
    <property type="protein sequence ID" value="KDR75901.1"/>
    <property type="molecule type" value="Genomic_DNA"/>
</dbReference>
<evidence type="ECO:0000256" key="1">
    <source>
        <dbReference type="SAM" id="MobiDB-lite"/>
    </source>
</evidence>
<dbReference type="HOGENOM" id="CLU_2612472_0_0_1"/>
<evidence type="ECO:0000313" key="2">
    <source>
        <dbReference type="EMBL" id="KDR75901.1"/>
    </source>
</evidence>
<feature type="compositionally biased region" description="Basic residues" evidence="1">
    <location>
        <begin position="43"/>
        <end position="57"/>
    </location>
</feature>
<organism evidence="2 3">
    <name type="scientific">Galerina marginata (strain CBS 339.88)</name>
    <dbReference type="NCBI Taxonomy" id="685588"/>
    <lineage>
        <taxon>Eukaryota</taxon>
        <taxon>Fungi</taxon>
        <taxon>Dikarya</taxon>
        <taxon>Basidiomycota</taxon>
        <taxon>Agaricomycotina</taxon>
        <taxon>Agaricomycetes</taxon>
        <taxon>Agaricomycetidae</taxon>
        <taxon>Agaricales</taxon>
        <taxon>Agaricineae</taxon>
        <taxon>Strophariaceae</taxon>
        <taxon>Galerina</taxon>
    </lineage>
</organism>
<feature type="region of interest" description="Disordered" evidence="1">
    <location>
        <begin position="40"/>
        <end position="79"/>
    </location>
</feature>
<proteinExistence type="predicted"/>
<keyword evidence="3" id="KW-1185">Reference proteome</keyword>
<evidence type="ECO:0000313" key="3">
    <source>
        <dbReference type="Proteomes" id="UP000027222"/>
    </source>
</evidence>
<dbReference type="Proteomes" id="UP000027222">
    <property type="component" value="Unassembled WGS sequence"/>
</dbReference>
<protein>
    <submittedName>
        <fullName evidence="2">Uncharacterized protein</fullName>
    </submittedName>
</protein>
<gene>
    <name evidence="2" type="ORF">GALMADRAFT_140483</name>
</gene>
<accession>A0A067SYE1</accession>
<dbReference type="OrthoDB" id="3269297at2759"/>
<feature type="non-terminal residue" evidence="2">
    <location>
        <position position="1"/>
    </location>
</feature>
<dbReference type="STRING" id="685588.A0A067SYE1"/>